<protein>
    <submittedName>
        <fullName evidence="2">Uncharacterized protein</fullName>
    </submittedName>
</protein>
<evidence type="ECO:0000313" key="3">
    <source>
        <dbReference type="Proteomes" id="UP001177003"/>
    </source>
</evidence>
<feature type="compositionally biased region" description="Polar residues" evidence="1">
    <location>
        <begin position="42"/>
        <end position="58"/>
    </location>
</feature>
<feature type="compositionally biased region" description="Pro residues" evidence="1">
    <location>
        <begin position="1"/>
        <end position="30"/>
    </location>
</feature>
<dbReference type="AlphaFoldDB" id="A0AA36ENK9"/>
<proteinExistence type="predicted"/>
<gene>
    <name evidence="2" type="ORF">LSALG_LOCUS40988</name>
</gene>
<reference evidence="2" key="1">
    <citation type="submission" date="2023-04" db="EMBL/GenBank/DDBJ databases">
        <authorList>
            <person name="Vijverberg K."/>
            <person name="Xiong W."/>
            <person name="Schranz E."/>
        </authorList>
    </citation>
    <scope>NUCLEOTIDE SEQUENCE</scope>
</reference>
<sequence>MTPHQTSPPPPPSTNLPPPPPPLSHLPPHTPSSSSSSPPQSDATKNGENNHGFPNQQMQIVRPIPDIDDQLETKDYDGFLDLGFMPPAVIPTIPLNVIYPDITLRGRILKELIVTLILVMINLILERGRLPSQGELITLKLEVLLLMILQHPSFLEKEAYFLSE</sequence>
<evidence type="ECO:0000256" key="1">
    <source>
        <dbReference type="SAM" id="MobiDB-lite"/>
    </source>
</evidence>
<accession>A0AA36ENK9</accession>
<organism evidence="2 3">
    <name type="scientific">Lactuca saligna</name>
    <name type="common">Willowleaf lettuce</name>
    <dbReference type="NCBI Taxonomy" id="75948"/>
    <lineage>
        <taxon>Eukaryota</taxon>
        <taxon>Viridiplantae</taxon>
        <taxon>Streptophyta</taxon>
        <taxon>Embryophyta</taxon>
        <taxon>Tracheophyta</taxon>
        <taxon>Spermatophyta</taxon>
        <taxon>Magnoliopsida</taxon>
        <taxon>eudicotyledons</taxon>
        <taxon>Gunneridae</taxon>
        <taxon>Pentapetalae</taxon>
        <taxon>asterids</taxon>
        <taxon>campanulids</taxon>
        <taxon>Asterales</taxon>
        <taxon>Asteraceae</taxon>
        <taxon>Cichorioideae</taxon>
        <taxon>Cichorieae</taxon>
        <taxon>Lactucinae</taxon>
        <taxon>Lactuca</taxon>
    </lineage>
</organism>
<dbReference type="Proteomes" id="UP001177003">
    <property type="component" value="Chromosome 9"/>
</dbReference>
<feature type="compositionally biased region" description="Low complexity" evidence="1">
    <location>
        <begin position="31"/>
        <end position="41"/>
    </location>
</feature>
<name>A0AA36ENK9_LACSI</name>
<keyword evidence="3" id="KW-1185">Reference proteome</keyword>
<dbReference type="EMBL" id="OX465085">
    <property type="protein sequence ID" value="CAI9302502.1"/>
    <property type="molecule type" value="Genomic_DNA"/>
</dbReference>
<evidence type="ECO:0000313" key="2">
    <source>
        <dbReference type="EMBL" id="CAI9302502.1"/>
    </source>
</evidence>
<feature type="region of interest" description="Disordered" evidence="1">
    <location>
        <begin position="1"/>
        <end position="58"/>
    </location>
</feature>